<accession>A0A839T0Y4</accession>
<sequence length="216" mass="25102">MKRPLLVCMMLFILSGCQSAYYSAMERSGVHKRDILVTRVEAARNAQLNTQRQFRDALDRYRSVIQLENGGELERRYESLNQKYEESQSSARKLHMRIESVEEVAGALFDEWEEELDRYSDTSMKAASTRELADARKQYTKLLQSMQAAEERIDPVMELLQDRVLFLKHNLNAKAISSLQGEYNTLSVNIDQLISNMQQAIEESDNFIRTMRDANY</sequence>
<evidence type="ECO:0000256" key="1">
    <source>
        <dbReference type="SAM" id="SignalP"/>
    </source>
</evidence>
<organism evidence="2 3">
    <name type="scientific">Azomonas macrocytogenes</name>
    <name type="common">Azotobacter macrocytogenes</name>
    <dbReference type="NCBI Taxonomy" id="69962"/>
    <lineage>
        <taxon>Bacteria</taxon>
        <taxon>Pseudomonadati</taxon>
        <taxon>Pseudomonadota</taxon>
        <taxon>Gammaproteobacteria</taxon>
        <taxon>Pseudomonadales</taxon>
        <taxon>Pseudomonadaceae</taxon>
        <taxon>Azomonas</taxon>
    </lineage>
</organism>
<dbReference type="AlphaFoldDB" id="A0A839T0Y4"/>
<dbReference type="Proteomes" id="UP000549250">
    <property type="component" value="Unassembled WGS sequence"/>
</dbReference>
<protein>
    <submittedName>
        <fullName evidence="2">Putative nucleic acid-binding Zn-ribbon protein</fullName>
    </submittedName>
</protein>
<dbReference type="RefSeq" id="WP_183165171.1">
    <property type="nucleotide sequence ID" value="NZ_JACHXI010000002.1"/>
</dbReference>
<reference evidence="2 3" key="1">
    <citation type="submission" date="2020-08" db="EMBL/GenBank/DDBJ databases">
        <title>Genomic Encyclopedia of Type Strains, Phase III (KMG-III): the genomes of soil and plant-associated and newly described type strains.</title>
        <authorList>
            <person name="Whitman W."/>
        </authorList>
    </citation>
    <scope>NUCLEOTIDE SEQUENCE [LARGE SCALE GENOMIC DNA]</scope>
    <source>
        <strain evidence="2 3">CECT 4462</strain>
    </source>
</reference>
<dbReference type="EMBL" id="JACHXI010000002">
    <property type="protein sequence ID" value="MBB3102166.1"/>
    <property type="molecule type" value="Genomic_DNA"/>
</dbReference>
<feature type="chain" id="PRO_5032749983" evidence="1">
    <location>
        <begin position="21"/>
        <end position="216"/>
    </location>
</feature>
<keyword evidence="1" id="KW-0732">Signal</keyword>
<keyword evidence="3" id="KW-1185">Reference proteome</keyword>
<evidence type="ECO:0000313" key="2">
    <source>
        <dbReference type="EMBL" id="MBB3102166.1"/>
    </source>
</evidence>
<feature type="signal peptide" evidence="1">
    <location>
        <begin position="1"/>
        <end position="20"/>
    </location>
</feature>
<proteinExistence type="predicted"/>
<dbReference type="InterPro" id="IPR021342">
    <property type="entry name" value="DUF2959"/>
</dbReference>
<gene>
    <name evidence="2" type="ORF">FHR87_000539</name>
</gene>
<name>A0A839T0Y4_AZOMA</name>
<comment type="caution">
    <text evidence="2">The sequence shown here is derived from an EMBL/GenBank/DDBJ whole genome shotgun (WGS) entry which is preliminary data.</text>
</comment>
<dbReference type="PROSITE" id="PS51257">
    <property type="entry name" value="PROKAR_LIPOPROTEIN"/>
    <property type="match status" value="1"/>
</dbReference>
<dbReference type="Pfam" id="PF11172">
    <property type="entry name" value="DUF2959"/>
    <property type="match status" value="1"/>
</dbReference>
<evidence type="ECO:0000313" key="3">
    <source>
        <dbReference type="Proteomes" id="UP000549250"/>
    </source>
</evidence>